<reference evidence="3" key="1">
    <citation type="submission" date="2022-12" db="EMBL/GenBank/DDBJ databases">
        <authorList>
            <person name="Petersen C."/>
        </authorList>
    </citation>
    <scope>NUCLEOTIDE SEQUENCE</scope>
    <source>
        <strain evidence="3">IBT 29495</strain>
    </source>
</reference>
<evidence type="ECO:0000313" key="4">
    <source>
        <dbReference type="Proteomes" id="UP001149954"/>
    </source>
</evidence>
<gene>
    <name evidence="3" type="ORF">N7463_005414</name>
</gene>
<feature type="region of interest" description="Disordered" evidence="1">
    <location>
        <begin position="274"/>
        <end position="296"/>
    </location>
</feature>
<feature type="region of interest" description="Disordered" evidence="1">
    <location>
        <begin position="54"/>
        <end position="76"/>
    </location>
</feature>
<protein>
    <recommendedName>
        <fullName evidence="2">Myb-like DNA-binding domain-containing protein</fullName>
    </recommendedName>
</protein>
<dbReference type="AlphaFoldDB" id="A0A9W9XSG9"/>
<feature type="compositionally biased region" description="Polar residues" evidence="1">
    <location>
        <begin position="282"/>
        <end position="296"/>
    </location>
</feature>
<proteinExistence type="predicted"/>
<evidence type="ECO:0000313" key="3">
    <source>
        <dbReference type="EMBL" id="KAJ5502540.1"/>
    </source>
</evidence>
<organism evidence="3 4">
    <name type="scientific">Penicillium fimorum</name>
    <dbReference type="NCBI Taxonomy" id="1882269"/>
    <lineage>
        <taxon>Eukaryota</taxon>
        <taxon>Fungi</taxon>
        <taxon>Dikarya</taxon>
        <taxon>Ascomycota</taxon>
        <taxon>Pezizomycotina</taxon>
        <taxon>Eurotiomycetes</taxon>
        <taxon>Eurotiomycetidae</taxon>
        <taxon>Eurotiales</taxon>
        <taxon>Aspergillaceae</taxon>
        <taxon>Penicillium</taxon>
    </lineage>
</organism>
<dbReference type="InterPro" id="IPR054505">
    <property type="entry name" value="Myb_DNA-bind_8"/>
</dbReference>
<name>A0A9W9XSG9_9EURO</name>
<accession>A0A9W9XSG9</accession>
<feature type="domain" description="Myb-like DNA-binding" evidence="2">
    <location>
        <begin position="11"/>
        <end position="59"/>
    </location>
</feature>
<reference evidence="3" key="2">
    <citation type="journal article" date="2023" name="IMA Fungus">
        <title>Comparative genomic study of the Penicillium genus elucidates a diverse pangenome and 15 lateral gene transfer events.</title>
        <authorList>
            <person name="Petersen C."/>
            <person name="Sorensen T."/>
            <person name="Nielsen M.R."/>
            <person name="Sondergaard T.E."/>
            <person name="Sorensen J.L."/>
            <person name="Fitzpatrick D.A."/>
            <person name="Frisvad J.C."/>
            <person name="Nielsen K.L."/>
        </authorList>
    </citation>
    <scope>NUCLEOTIDE SEQUENCE</scope>
    <source>
        <strain evidence="3">IBT 29495</strain>
    </source>
</reference>
<dbReference type="EMBL" id="JAPWDS010000003">
    <property type="protein sequence ID" value="KAJ5502540.1"/>
    <property type="molecule type" value="Genomic_DNA"/>
</dbReference>
<keyword evidence="4" id="KW-1185">Reference proteome</keyword>
<dbReference type="Proteomes" id="UP001149954">
    <property type="component" value="Unassembled WGS sequence"/>
</dbReference>
<feature type="compositionally biased region" description="Polar residues" evidence="1">
    <location>
        <begin position="54"/>
        <end position="64"/>
    </location>
</feature>
<dbReference type="OrthoDB" id="3944408at2759"/>
<comment type="caution">
    <text evidence="3">The sequence shown here is derived from an EMBL/GenBank/DDBJ whole genome shotgun (WGS) entry which is preliminary data.</text>
</comment>
<evidence type="ECO:0000259" key="2">
    <source>
        <dbReference type="Pfam" id="PF22980"/>
    </source>
</evidence>
<sequence length="339" mass="37728">MGQRNKVLETDTPTAKFLYTIIKQLDLKSVDWNRVASDIEVSNGHAARMRYSRFRQQMEGNTGASKPKRKAKKGKTIEPPAEMQGIFPMAPPLMMPTMESTDSSLPGNPFVKCEPGTQGNANLQSFPQNSPQLMLEASTEAQYYFPQDFASMQFQLALSIPSGISSPSPTSSSSFINPYQLGRPYPYSSPSIQSGFDLQEFEQLNPFTNYAPTVTWEPRPPSRQEGPTVKIEEQQQIEINLALVAKVFGYASGKSFQKKYAKLKKAHKLTNGQIYGDGKPEISSTEGAPTEVAQTPPNETIKATKSIMDIANEHIRLYLAQRYAVDKSESSEEKQKKHS</sequence>
<evidence type="ECO:0000256" key="1">
    <source>
        <dbReference type="SAM" id="MobiDB-lite"/>
    </source>
</evidence>
<dbReference type="Pfam" id="PF22980">
    <property type="entry name" value="Myb_DNA-bind_8"/>
    <property type="match status" value="1"/>
</dbReference>